<dbReference type="PROSITE" id="PS51650">
    <property type="entry name" value="C2_DOCK"/>
    <property type="match status" value="1"/>
</dbReference>
<evidence type="ECO:0000256" key="5">
    <source>
        <dbReference type="SAM" id="MobiDB-lite"/>
    </source>
</evidence>
<dbReference type="PANTHER" id="PTHR45653:SF10">
    <property type="entry name" value="MYOBLAST CITY, ISOFORM B"/>
    <property type="match status" value="1"/>
</dbReference>
<evidence type="ECO:0000256" key="2">
    <source>
        <dbReference type="ARBA" id="ARBA00022658"/>
    </source>
</evidence>
<dbReference type="Pfam" id="PF23554">
    <property type="entry name" value="TPR_DOCK"/>
    <property type="match status" value="1"/>
</dbReference>
<dbReference type="InterPro" id="IPR056372">
    <property type="entry name" value="TPR_DOCK"/>
</dbReference>
<comment type="similarity">
    <text evidence="4">Belongs to the DOCK family.</text>
</comment>
<dbReference type="PROSITE" id="PS50002">
    <property type="entry name" value="SH3"/>
    <property type="match status" value="1"/>
</dbReference>
<keyword evidence="2" id="KW-0344">Guanine-nucleotide releasing factor</keyword>
<dbReference type="GO" id="GO:0005886">
    <property type="term" value="C:plasma membrane"/>
    <property type="evidence" value="ECO:0007669"/>
    <property type="project" value="TreeGrafter"/>
</dbReference>
<proteinExistence type="inferred from homology"/>
<dbReference type="GO" id="GO:0007520">
    <property type="term" value="P:myoblast fusion"/>
    <property type="evidence" value="ECO:0007669"/>
    <property type="project" value="TreeGrafter"/>
</dbReference>
<feature type="compositionally biased region" description="Polar residues" evidence="5">
    <location>
        <begin position="2048"/>
        <end position="2066"/>
    </location>
</feature>
<dbReference type="Proteomes" id="UP001497525">
    <property type="component" value="Unassembled WGS sequence"/>
</dbReference>
<feature type="region of interest" description="Disordered" evidence="5">
    <location>
        <begin position="654"/>
        <end position="673"/>
    </location>
</feature>
<evidence type="ECO:0000259" key="8">
    <source>
        <dbReference type="PROSITE" id="PS51651"/>
    </source>
</evidence>
<dbReference type="InterPro" id="IPR046769">
    <property type="entry name" value="DOCKER_Lobe_A"/>
</dbReference>
<keyword evidence="1 3" id="KW-0728">SH3 domain</keyword>
<feature type="region of interest" description="Disordered" evidence="5">
    <location>
        <begin position="2035"/>
        <end position="2163"/>
    </location>
</feature>
<dbReference type="GO" id="GO:0005737">
    <property type="term" value="C:cytoplasm"/>
    <property type="evidence" value="ECO:0007669"/>
    <property type="project" value="TreeGrafter"/>
</dbReference>
<evidence type="ECO:0000313" key="10">
    <source>
        <dbReference type="Proteomes" id="UP001497525"/>
    </source>
</evidence>
<dbReference type="InterPro" id="IPR036028">
    <property type="entry name" value="SH3-like_dom_sf"/>
</dbReference>
<feature type="domain" description="C2 DOCK-type" evidence="7">
    <location>
        <begin position="464"/>
        <end position="675"/>
    </location>
</feature>
<protein>
    <submittedName>
        <fullName evidence="9">Uncharacterized protein</fullName>
    </submittedName>
</protein>
<dbReference type="SUPFAM" id="SSF50044">
    <property type="entry name" value="SH3-domain"/>
    <property type="match status" value="1"/>
</dbReference>
<dbReference type="Gene3D" id="2.30.30.40">
    <property type="entry name" value="SH3 Domains"/>
    <property type="match status" value="1"/>
</dbReference>
<dbReference type="Gene3D" id="1.25.40.410">
    <property type="match status" value="1"/>
</dbReference>
<dbReference type="InterPro" id="IPR035892">
    <property type="entry name" value="C2_domain_sf"/>
</dbReference>
<evidence type="ECO:0000256" key="1">
    <source>
        <dbReference type="ARBA" id="ARBA00022443"/>
    </source>
</evidence>
<dbReference type="SMART" id="SM00326">
    <property type="entry name" value="SH3"/>
    <property type="match status" value="1"/>
</dbReference>
<evidence type="ECO:0000259" key="6">
    <source>
        <dbReference type="PROSITE" id="PS50002"/>
    </source>
</evidence>
<reference evidence="9" key="1">
    <citation type="submission" date="2024-06" db="EMBL/GenBank/DDBJ databases">
        <authorList>
            <person name="Liu X."/>
            <person name="Lenzi L."/>
            <person name="Haldenby T S."/>
            <person name="Uol C."/>
        </authorList>
    </citation>
    <scope>NUCLEOTIDE SEQUENCE</scope>
</reference>
<feature type="compositionally biased region" description="Low complexity" evidence="5">
    <location>
        <begin position="654"/>
        <end position="666"/>
    </location>
</feature>
<evidence type="ECO:0000256" key="4">
    <source>
        <dbReference type="PROSITE-ProRule" id="PRU00983"/>
    </source>
</evidence>
<dbReference type="GO" id="GO:0007264">
    <property type="term" value="P:small GTPase-mediated signal transduction"/>
    <property type="evidence" value="ECO:0007669"/>
    <property type="project" value="InterPro"/>
</dbReference>
<dbReference type="InterPro" id="IPR026791">
    <property type="entry name" value="DOCK"/>
</dbReference>
<dbReference type="PROSITE" id="PS51651">
    <property type="entry name" value="DOCKER"/>
    <property type="match status" value="1"/>
</dbReference>
<accession>A0AAV2TWY0</accession>
<dbReference type="GO" id="GO:0031267">
    <property type="term" value="F:small GTPase binding"/>
    <property type="evidence" value="ECO:0007669"/>
    <property type="project" value="TreeGrafter"/>
</dbReference>
<feature type="domain" description="SH3" evidence="6">
    <location>
        <begin position="8"/>
        <end position="69"/>
    </location>
</feature>
<evidence type="ECO:0000256" key="3">
    <source>
        <dbReference type="PROSITE-ProRule" id="PRU00192"/>
    </source>
</evidence>
<organism evidence="9 10">
    <name type="scientific">Calicophoron daubneyi</name>
    <name type="common">Rumen fluke</name>
    <name type="synonym">Paramphistomum daubneyi</name>
    <dbReference type="NCBI Taxonomy" id="300641"/>
    <lineage>
        <taxon>Eukaryota</taxon>
        <taxon>Metazoa</taxon>
        <taxon>Spiralia</taxon>
        <taxon>Lophotrochozoa</taxon>
        <taxon>Platyhelminthes</taxon>
        <taxon>Trematoda</taxon>
        <taxon>Digenea</taxon>
        <taxon>Plagiorchiida</taxon>
        <taxon>Pronocephalata</taxon>
        <taxon>Paramphistomoidea</taxon>
        <taxon>Paramphistomidae</taxon>
        <taxon>Calicophoron</taxon>
    </lineage>
</organism>
<gene>
    <name evidence="9" type="ORF">CDAUBV1_LOCUS16632</name>
</gene>
<dbReference type="Gene3D" id="2.60.40.150">
    <property type="entry name" value="C2 domain"/>
    <property type="match status" value="1"/>
</dbReference>
<dbReference type="GO" id="GO:0016477">
    <property type="term" value="P:cell migration"/>
    <property type="evidence" value="ECO:0007669"/>
    <property type="project" value="TreeGrafter"/>
</dbReference>
<dbReference type="PANTHER" id="PTHR45653">
    <property type="entry name" value="DEDICATOR OF CYTOKINESIS"/>
    <property type="match status" value="1"/>
</dbReference>
<name>A0AAV2TWY0_CALDB</name>
<dbReference type="EMBL" id="CAXLJL010000856">
    <property type="protein sequence ID" value="CAL5141383.1"/>
    <property type="molecule type" value="Genomic_DNA"/>
</dbReference>
<dbReference type="InterPro" id="IPR027357">
    <property type="entry name" value="DOCKER_dom"/>
</dbReference>
<feature type="compositionally biased region" description="Basic and acidic residues" evidence="5">
    <location>
        <begin position="2135"/>
        <end position="2144"/>
    </location>
</feature>
<evidence type="ECO:0000313" key="9">
    <source>
        <dbReference type="EMBL" id="CAL5141383.1"/>
    </source>
</evidence>
<dbReference type="InterPro" id="IPR001452">
    <property type="entry name" value="SH3_domain"/>
</dbReference>
<sequence length="2163" mass="241460">MHWKPYEGPCKWATVVQKFNDPRTNFLSLSVGEMVYILRQSAEWYYGLKATNASRFGVFPRICVCPKDSEIWSEIDAEMHIMLSELLSSSMAAESCQIDRVSSSISKAIELKNCLDSEVTQHEVAKSMKNLLVYLSLGQRELGLPVAVRDESFKALDPYSEVPVNLHKKHLDLVRSLKDAKLIAQAPASQLFSLRAHFERLPMAELTVYLATQAVAGVGDLISSSSQAAADGSANEGRGTDTVPHLQDPVRITDNVVLNGCGRPTEEIVFTELNPFQPREKRLLLMVIVTRLGPMHARRPKTGGKSSAVPGSTKIFLKRPVGVACVDITRDIMPHVNRSSWLDGPQSPGSGIASSCTRTVQITTSGEKPQLDVLNQLAKETPLSFWPTSGRDIGSFANASANVSLNTMIDAQWPENLEFDITSLEVLNPIQAQMLSRSTFDGRIRCARRFGFSHLLSGVSESQRQELYVELVSGSFFKGSKKQERNVEVEMSLRDNSGNLLNWQNSGMNGLPSFSSTVYYHDNHPHWFELFTIPLPPSSGVRLPLVSDEQLSYLSERRSFSEDRSSSEPSVPGMLAGAHLRFVCRHRSSTTASKNKTVGVAYLRLQPSTTIPVLLADGGYHLMIHKMDSQQIESCVYLRESSCLPDGAPVGSCSSMGSTGSQGSSGANTVHSSSSLTGFTQSKQKYESLYIKTQVCSSQHTTDEHLTKVLLWRNYQEDMNMCLRQGIYLSRNDVELRKFTRALIDNLLQLLCITVDPEQTQKLNVCLGYSVLMALARCYRDLLINPMYQDLVNAYLKGPNFIFDTVHYPYLRLLNSVLQDVLNDCALEKAREKTGPGANTGDGVPRTRSQVMCSSPGYIDNKAVQMIFSKIYWAFRVIVRSRHLELQHLPATSPEREENSAFVSLVDDFLAKISRVVALNEDQLLRPIILKHVPEIFKDLLTAYPPLRLAQSVICLIDHTLQCPELPNQKILVEAIESRLFEHPDCRALLLPAIHRSLTKFFTENLNKELVPNRAENHILMSSWCDTLLSFVDRFVHTVDSKITGVSPMSSLKRGNDHRAPHTSELYDLLVTHDFLRWTMQELGRVFLFVHQQETSARTSKILDECAEPHDSFPLGSTDIHLNSEEVTVQKPVGAAKRLQPVMGCLTSVLLTLVEQLNRKSWLSILMRPHYNTTESTSCHFCPCGTCNALQLVDLYDFVHELVSLFNMMHLYPVYPSPQMVVGPQSQAGGAQPALRTSVDGFHKKDRTNSGGSRALHFGGAWLEMLAAASNSELSLLNLLTEIVFKPLCLTSPADPSLLTDNRMSIIEPPICLKPEHKFSMELINLMQCCLGTFAVDQVHLRMEALPAVTRTRLDRSLLGKEIDMRKVACDQLAALWHSIPDQSKTVYIPIFLPTIINMATVPLPKMREACVGLIFDALRVSPSSVERVFVSEIDRVMQWAGTNFAADMSRLLEERLKSAPNGNPADALDSRRHRLVTDLIRQMNCLLTYGEFFNHPSKMNEMLALNNLRVHYESIGRKDMTLRYLYRLESLHAECGNEIERGYTLGVISKQYSWDEDPVDVSNISQQYVRFGTISSRALRERLLLESLECLKKGTDWERAIEVCEELAHLYRTVAPNYTQLSSILKQEAELYQHIVDGNLPRMPYHYYLISFLGPGFASFIVERFVYRTTESLGEVLNTLSKQFPDAALLHTPPAPDEVFDHPCIFASGGLKPQPAPPEHLTGHGVDNKIKSYYLNCRINCFTNLRQLKPTVTKDGRELPAAEETRHFIAENMPNIMPIMPVIRTETNMLSPTEVANDNVQTMIRSLESYLAQASGPNGSRYMPQLTGTLCSSIDSPVSGGLPKLLESVELSDDLGQESSFSKLSDNVLELLELQFAGMEFWYKKDPSPPLGVRQEDPNATGNFLLQATVIAYENLARDMSRKFGFSVDHLKVDHLRYGPNVNAVALERRSSSGAANARQISALSAVPSSAQPTTYRVFQRFDTNMFSDPMATVRSQKAFSGSRQNVDTGSYFLEPTSVLIQRSAEDSILALLASDPPPLPERPTLSKPTDSSYLNPSGPQSTRVEYSHRTRVDSTATLSESGYVPTEPNESDTARCTPHNGLVTSTPPLPPRDSVDRLPPIPTRSSSTSHSSISERRSRSINEESAPPLPERRSRPLVGSR</sequence>
<dbReference type="InterPro" id="IPR027007">
    <property type="entry name" value="C2_DOCK-type_domain"/>
</dbReference>
<evidence type="ECO:0000259" key="7">
    <source>
        <dbReference type="PROSITE" id="PS51650"/>
    </source>
</evidence>
<feature type="compositionally biased region" description="Low complexity" evidence="5">
    <location>
        <begin position="2125"/>
        <end position="2134"/>
    </location>
</feature>
<dbReference type="InterPro" id="IPR043161">
    <property type="entry name" value="DOCK_C_lobe_A"/>
</dbReference>
<dbReference type="Pfam" id="PF06920">
    <property type="entry name" value="DHR-2_Lobe_A"/>
    <property type="match status" value="1"/>
</dbReference>
<dbReference type="GO" id="GO:0005085">
    <property type="term" value="F:guanyl-nucleotide exchange factor activity"/>
    <property type="evidence" value="ECO:0007669"/>
    <property type="project" value="UniProtKB-KW"/>
</dbReference>
<comment type="caution">
    <text evidence="9">The sequence shown here is derived from an EMBL/GenBank/DDBJ whole genome shotgun (WGS) entry which is preliminary data.</text>
</comment>
<dbReference type="Pfam" id="PF14429">
    <property type="entry name" value="DOCK-C2"/>
    <property type="match status" value="2"/>
</dbReference>
<feature type="domain" description="DOCKER" evidence="8">
    <location>
        <begin position="1513"/>
        <end position="1919"/>
    </location>
</feature>